<dbReference type="CDD" id="cd01427">
    <property type="entry name" value="HAD_like"/>
    <property type="match status" value="1"/>
</dbReference>
<dbReference type="GO" id="GO:0005829">
    <property type="term" value="C:cytosol"/>
    <property type="evidence" value="ECO:0007669"/>
    <property type="project" value="TreeGrafter"/>
</dbReference>
<name>A0A1F8F7T3_9BACT</name>
<dbReference type="InterPro" id="IPR036412">
    <property type="entry name" value="HAD-like_sf"/>
</dbReference>
<evidence type="ECO:0008006" key="3">
    <source>
        <dbReference type="Google" id="ProtNLM"/>
    </source>
</evidence>
<dbReference type="Pfam" id="PF13419">
    <property type="entry name" value="HAD_2"/>
    <property type="match status" value="1"/>
</dbReference>
<gene>
    <name evidence="1" type="ORF">A2750_00620</name>
</gene>
<dbReference type="AlphaFoldDB" id="A0A1F8F7T3"/>
<evidence type="ECO:0000313" key="2">
    <source>
        <dbReference type="Proteomes" id="UP000178023"/>
    </source>
</evidence>
<dbReference type="PANTHER" id="PTHR43434:SF1">
    <property type="entry name" value="PHOSPHOGLYCOLATE PHOSPHATASE"/>
    <property type="match status" value="1"/>
</dbReference>
<dbReference type="SFLD" id="SFLDG01129">
    <property type="entry name" value="C1.5:_HAD__Beta-PGM__Phosphata"/>
    <property type="match status" value="1"/>
</dbReference>
<dbReference type="GO" id="GO:0006281">
    <property type="term" value="P:DNA repair"/>
    <property type="evidence" value="ECO:0007669"/>
    <property type="project" value="TreeGrafter"/>
</dbReference>
<dbReference type="EMBL" id="MGJL01000007">
    <property type="protein sequence ID" value="OGN08306.1"/>
    <property type="molecule type" value="Genomic_DNA"/>
</dbReference>
<proteinExistence type="predicted"/>
<organism evidence="1 2">
    <name type="scientific">Candidatus Yanofskybacteria bacterium RIFCSPHIGHO2_01_FULL_45_42</name>
    <dbReference type="NCBI Taxonomy" id="1802671"/>
    <lineage>
        <taxon>Bacteria</taxon>
        <taxon>Candidatus Yanofskyibacteriota</taxon>
    </lineage>
</organism>
<dbReference type="Gene3D" id="3.40.50.1000">
    <property type="entry name" value="HAD superfamily/HAD-like"/>
    <property type="match status" value="1"/>
</dbReference>
<reference evidence="1 2" key="1">
    <citation type="journal article" date="2016" name="Nat. Commun.">
        <title>Thousands of microbial genomes shed light on interconnected biogeochemical processes in an aquifer system.</title>
        <authorList>
            <person name="Anantharaman K."/>
            <person name="Brown C.T."/>
            <person name="Hug L.A."/>
            <person name="Sharon I."/>
            <person name="Castelle C.J."/>
            <person name="Probst A.J."/>
            <person name="Thomas B.C."/>
            <person name="Singh A."/>
            <person name="Wilkins M.J."/>
            <person name="Karaoz U."/>
            <person name="Brodie E.L."/>
            <person name="Williams K.H."/>
            <person name="Hubbard S.S."/>
            <person name="Banfield J.F."/>
        </authorList>
    </citation>
    <scope>NUCLEOTIDE SEQUENCE [LARGE SCALE GENOMIC DNA]</scope>
</reference>
<dbReference type="InterPro" id="IPR041492">
    <property type="entry name" value="HAD_2"/>
</dbReference>
<sequence length="230" mass="26351">MIKIFDKELKLLILDVDGVMLDLVANFQTNLEVVASQMDLPLEPLRRFLNDTRSGLHKGSPRFGDIIRNVWSANEEKVREFRQKFGLREYHFPYPPIAGSLETIKWFRTEKVLVAICTNNSLSSLALRFDAAKIDPSLFVICCTPHFIYYKPDIRILHQLFSTVPDIPRDNMLFVGDWWPDMEVARKTGIDFVAVTSGGLPRETFAKDGIPEDHILSKLSDLKNITTKIL</sequence>
<dbReference type="PANTHER" id="PTHR43434">
    <property type="entry name" value="PHOSPHOGLYCOLATE PHOSPHATASE"/>
    <property type="match status" value="1"/>
</dbReference>
<comment type="caution">
    <text evidence="1">The sequence shown here is derived from an EMBL/GenBank/DDBJ whole genome shotgun (WGS) entry which is preliminary data.</text>
</comment>
<dbReference type="GO" id="GO:0008967">
    <property type="term" value="F:phosphoglycolate phosphatase activity"/>
    <property type="evidence" value="ECO:0007669"/>
    <property type="project" value="TreeGrafter"/>
</dbReference>
<dbReference type="SUPFAM" id="SSF56784">
    <property type="entry name" value="HAD-like"/>
    <property type="match status" value="1"/>
</dbReference>
<accession>A0A1F8F7T3</accession>
<dbReference type="InterPro" id="IPR050155">
    <property type="entry name" value="HAD-like_hydrolase_sf"/>
</dbReference>
<evidence type="ECO:0000313" key="1">
    <source>
        <dbReference type="EMBL" id="OGN08306.1"/>
    </source>
</evidence>
<dbReference type="SFLD" id="SFLDS00003">
    <property type="entry name" value="Haloacid_Dehalogenase"/>
    <property type="match status" value="1"/>
</dbReference>
<dbReference type="Proteomes" id="UP000178023">
    <property type="component" value="Unassembled WGS sequence"/>
</dbReference>
<protein>
    <recommendedName>
        <fullName evidence="3">HAD family hydrolase</fullName>
    </recommendedName>
</protein>
<dbReference type="InterPro" id="IPR023214">
    <property type="entry name" value="HAD_sf"/>
</dbReference>